<proteinExistence type="predicted"/>
<accession>A0A2P2NKP7</accession>
<sequence length="29" mass="3445">MQFNSIFPCGVYKKQIPKSLKLYSNQRLL</sequence>
<protein>
    <submittedName>
        <fullName evidence="1">Uncharacterized protein</fullName>
    </submittedName>
</protein>
<evidence type="ECO:0000313" key="1">
    <source>
        <dbReference type="EMBL" id="MBX43068.1"/>
    </source>
</evidence>
<dbReference type="EMBL" id="GGEC01062584">
    <property type="protein sequence ID" value="MBX43068.1"/>
    <property type="molecule type" value="Transcribed_RNA"/>
</dbReference>
<organism evidence="1">
    <name type="scientific">Rhizophora mucronata</name>
    <name type="common">Asiatic mangrove</name>
    <dbReference type="NCBI Taxonomy" id="61149"/>
    <lineage>
        <taxon>Eukaryota</taxon>
        <taxon>Viridiplantae</taxon>
        <taxon>Streptophyta</taxon>
        <taxon>Embryophyta</taxon>
        <taxon>Tracheophyta</taxon>
        <taxon>Spermatophyta</taxon>
        <taxon>Magnoliopsida</taxon>
        <taxon>eudicotyledons</taxon>
        <taxon>Gunneridae</taxon>
        <taxon>Pentapetalae</taxon>
        <taxon>rosids</taxon>
        <taxon>fabids</taxon>
        <taxon>Malpighiales</taxon>
        <taxon>Rhizophoraceae</taxon>
        <taxon>Rhizophora</taxon>
    </lineage>
</organism>
<name>A0A2P2NKP7_RHIMU</name>
<dbReference type="AlphaFoldDB" id="A0A2P2NKP7"/>
<reference evidence="1" key="1">
    <citation type="submission" date="2018-02" db="EMBL/GenBank/DDBJ databases">
        <title>Rhizophora mucronata_Transcriptome.</title>
        <authorList>
            <person name="Meera S.P."/>
            <person name="Sreeshan A."/>
            <person name="Augustine A."/>
        </authorList>
    </citation>
    <scope>NUCLEOTIDE SEQUENCE</scope>
    <source>
        <tissue evidence="1">Leaf</tissue>
    </source>
</reference>